<organism evidence="4 5">
    <name type="scientific">Nepenthes gracilis</name>
    <name type="common">Slender pitcher plant</name>
    <dbReference type="NCBI Taxonomy" id="150966"/>
    <lineage>
        <taxon>Eukaryota</taxon>
        <taxon>Viridiplantae</taxon>
        <taxon>Streptophyta</taxon>
        <taxon>Embryophyta</taxon>
        <taxon>Tracheophyta</taxon>
        <taxon>Spermatophyta</taxon>
        <taxon>Magnoliopsida</taxon>
        <taxon>eudicotyledons</taxon>
        <taxon>Gunneridae</taxon>
        <taxon>Pentapetalae</taxon>
        <taxon>Caryophyllales</taxon>
        <taxon>Nepenthaceae</taxon>
        <taxon>Nepenthes</taxon>
    </lineage>
</organism>
<reference evidence="4" key="1">
    <citation type="submission" date="2023-05" db="EMBL/GenBank/DDBJ databases">
        <title>Nepenthes gracilis genome sequencing.</title>
        <authorList>
            <person name="Fukushima K."/>
        </authorList>
    </citation>
    <scope>NUCLEOTIDE SEQUENCE</scope>
    <source>
        <strain evidence="4">SING2019-196</strain>
    </source>
</reference>
<dbReference type="EMBL" id="BSYO01000025">
    <property type="protein sequence ID" value="GMH22966.1"/>
    <property type="molecule type" value="Genomic_DNA"/>
</dbReference>
<feature type="region of interest" description="Disordered" evidence="2">
    <location>
        <begin position="605"/>
        <end position="661"/>
    </location>
</feature>
<keyword evidence="1" id="KW-0507">mRNA processing</keyword>
<dbReference type="FunFam" id="1.25.40.90:FF:000018">
    <property type="entry name" value="ENTH/VHS family protein isoform 1"/>
    <property type="match status" value="1"/>
</dbReference>
<dbReference type="Gene3D" id="1.25.40.90">
    <property type="match status" value="1"/>
</dbReference>
<feature type="domain" description="CID" evidence="3">
    <location>
        <begin position="103"/>
        <end position="235"/>
    </location>
</feature>
<feature type="compositionally biased region" description="Pro residues" evidence="2">
    <location>
        <begin position="555"/>
        <end position="572"/>
    </location>
</feature>
<dbReference type="SMART" id="SM00582">
    <property type="entry name" value="RPR"/>
    <property type="match status" value="1"/>
</dbReference>
<evidence type="ECO:0000256" key="2">
    <source>
        <dbReference type="SAM" id="MobiDB-lite"/>
    </source>
</evidence>
<accession>A0AAD3Y0V5</accession>
<dbReference type="Pfam" id="PF04818">
    <property type="entry name" value="CID"/>
    <property type="match status" value="1"/>
</dbReference>
<sequence>MKSNSSAEPQVVSVLISLAVREISNPLQLSILYFEVLPFQLREVSSSLLGLVIRYPLLTALWKIWMVRRGRDEIWIAWNPYRVMATANEIYGTESFKGGRMSNDAFDVKLLADKLSKLNNSQQSIESLSRWSISHRKKARQIVETWEKLFNSSQEQQCISFLYLANDILQNSRRKGSEFVNEFWKVLPASLKKVNQSGDENGKKAVSRLVDIWEQRKVFGSRVHNLKEEILGRDPPPRVVSNGKSSNPVKIVKKDAQSLRIKLVVGGLLEKIVTAFHYVHDECINEEDALVKCNAAVLYVEGLVKDMNYTSAQGIQPGSTVLGQLHEQESILLQCVEQLETSMASRVALVSQLKEALDDQESNLEKIHLQLQAARSWIEAAGNTRQKLSSTDITSCTTMNASTEPAKDSISAVPATASSLQIPLNHQSATGVLQVPVHLQQPPNERATSFAAMSSATEEEKKKSAAAAVAAMLAASTSSAQMLTSVLSSLVAEEAALKNGDSGNPEKRQKVEPSDGSKSSMSGSGYFTAPVQHTMSSVRPTSGQPMSQPTQLPSSLPPLPLLPPPPRLPPTSSPANQFLQPAGMTPGPMPYAYISGSLLPPPLPPQISSSLAWSPAQQTQLQNPQPQPQQQSAAGGLYRPLWIGPYGPNHQQTSPPPVHRP</sequence>
<evidence type="ECO:0000313" key="4">
    <source>
        <dbReference type="EMBL" id="GMH22966.1"/>
    </source>
</evidence>
<gene>
    <name evidence="4" type="ORF">Nepgr_024809</name>
</gene>
<evidence type="ECO:0000313" key="5">
    <source>
        <dbReference type="Proteomes" id="UP001279734"/>
    </source>
</evidence>
<dbReference type="InterPro" id="IPR008942">
    <property type="entry name" value="ENTH_VHS"/>
</dbReference>
<keyword evidence="5" id="KW-1185">Reference proteome</keyword>
<feature type="compositionally biased region" description="Low complexity" evidence="2">
    <location>
        <begin position="606"/>
        <end position="631"/>
    </location>
</feature>
<dbReference type="PANTHER" id="PTHR12460">
    <property type="entry name" value="CYCLIN-DEPENDENT KINASE INHIBITOR-RELATED PROTEIN"/>
    <property type="match status" value="1"/>
</dbReference>
<dbReference type="PANTHER" id="PTHR12460:SF0">
    <property type="entry name" value="CID DOMAIN-CONTAINING PROTEIN-RELATED"/>
    <property type="match status" value="1"/>
</dbReference>
<feature type="region of interest" description="Disordered" evidence="2">
    <location>
        <begin position="497"/>
        <end position="583"/>
    </location>
</feature>
<dbReference type="SUPFAM" id="SSF48464">
    <property type="entry name" value="ENTH/VHS domain"/>
    <property type="match status" value="1"/>
</dbReference>
<dbReference type="InterPro" id="IPR006569">
    <property type="entry name" value="CID_dom"/>
</dbReference>
<feature type="compositionally biased region" description="Low complexity" evidence="2">
    <location>
        <begin position="516"/>
        <end position="525"/>
    </location>
</feature>
<evidence type="ECO:0000256" key="1">
    <source>
        <dbReference type="ARBA" id="ARBA00022664"/>
    </source>
</evidence>
<dbReference type="PROSITE" id="PS51391">
    <property type="entry name" value="CID"/>
    <property type="match status" value="1"/>
</dbReference>
<dbReference type="AlphaFoldDB" id="A0AAD3Y0V5"/>
<proteinExistence type="predicted"/>
<comment type="caution">
    <text evidence="4">The sequence shown here is derived from an EMBL/GenBank/DDBJ whole genome shotgun (WGS) entry which is preliminary data.</text>
</comment>
<dbReference type="Proteomes" id="UP001279734">
    <property type="component" value="Unassembled WGS sequence"/>
</dbReference>
<dbReference type="CDD" id="cd16981">
    <property type="entry name" value="CID_RPRD_like"/>
    <property type="match status" value="1"/>
</dbReference>
<dbReference type="GO" id="GO:0005634">
    <property type="term" value="C:nucleus"/>
    <property type="evidence" value="ECO:0007669"/>
    <property type="project" value="UniProtKB-ARBA"/>
</dbReference>
<dbReference type="GO" id="GO:0031124">
    <property type="term" value="P:mRNA 3'-end processing"/>
    <property type="evidence" value="ECO:0007669"/>
    <property type="project" value="TreeGrafter"/>
</dbReference>
<protein>
    <recommendedName>
        <fullName evidence="3">CID domain-containing protein</fullName>
    </recommendedName>
</protein>
<feature type="compositionally biased region" description="Polar residues" evidence="2">
    <location>
        <begin position="531"/>
        <end position="546"/>
    </location>
</feature>
<feature type="compositionally biased region" description="Basic and acidic residues" evidence="2">
    <location>
        <begin position="504"/>
        <end position="515"/>
    </location>
</feature>
<name>A0AAD3Y0V5_NEPGR</name>
<evidence type="ECO:0000259" key="3">
    <source>
        <dbReference type="PROSITE" id="PS51391"/>
    </source>
</evidence>
<dbReference type="GO" id="GO:0000993">
    <property type="term" value="F:RNA polymerase II complex binding"/>
    <property type="evidence" value="ECO:0007669"/>
    <property type="project" value="TreeGrafter"/>
</dbReference>